<evidence type="ECO:0000313" key="2">
    <source>
        <dbReference type="EMBL" id="CEM21027.1"/>
    </source>
</evidence>
<feature type="compositionally biased region" description="Low complexity" evidence="1">
    <location>
        <begin position="177"/>
        <end position="192"/>
    </location>
</feature>
<evidence type="ECO:0000256" key="1">
    <source>
        <dbReference type="SAM" id="MobiDB-lite"/>
    </source>
</evidence>
<feature type="region of interest" description="Disordered" evidence="1">
    <location>
        <begin position="177"/>
        <end position="198"/>
    </location>
</feature>
<dbReference type="EMBL" id="CDMZ01000764">
    <property type="protein sequence ID" value="CEM21027.1"/>
    <property type="molecule type" value="Genomic_DNA"/>
</dbReference>
<gene>
    <name evidence="2" type="ORF">Cvel_19542</name>
</gene>
<protein>
    <submittedName>
        <fullName evidence="2">Uncharacterized protein</fullName>
    </submittedName>
</protein>
<dbReference type="VEuPathDB" id="CryptoDB:Cvel_19542"/>
<accession>A0A0G4G023</accession>
<proteinExistence type="predicted"/>
<sequence length="381" mass="41793">MAIQHLPSPTEGPYSIDTLLHRSALESNQGKGEETLSSIDSCLLSERVSNVYYEENLAVAEDFVKHSSPLSLPPNDHPKAPSFSVSCGGDDFLRRLKEKDKKLDESIRHRDRALCFLVCFSLGWKTDTLLKDKSHGDPSCVPSGIKLLEPSPMCGVDIQEPQATERDEEDIWHQFEGAPPSALASGPGSGSSRPRHKGDIPPFLEIPANCRGALGTHSVTLKKYPVCDGCDKWVALESVAYMRVAPIGGIGAPHTSMEVRQNNTCPDLASNWEKIPADAEGAGRQGVSLGGSLQISFVFIGSVDLKELWFAVNRELGRGVFVRIRCLPWAWAGMKAFVERSERVGGEEGRSVLQLLQWNMSEVEQGVSFTFTFPIESMPSR</sequence>
<name>A0A0G4G023_9ALVE</name>
<reference evidence="2" key="1">
    <citation type="submission" date="2014-11" db="EMBL/GenBank/DDBJ databases">
        <authorList>
            <person name="Otto D Thomas"/>
            <person name="Naeem Raeece"/>
        </authorList>
    </citation>
    <scope>NUCLEOTIDE SEQUENCE</scope>
</reference>
<dbReference type="AlphaFoldDB" id="A0A0G4G023"/>
<organism evidence="2">
    <name type="scientific">Chromera velia CCMP2878</name>
    <dbReference type="NCBI Taxonomy" id="1169474"/>
    <lineage>
        <taxon>Eukaryota</taxon>
        <taxon>Sar</taxon>
        <taxon>Alveolata</taxon>
        <taxon>Colpodellida</taxon>
        <taxon>Chromeraceae</taxon>
        <taxon>Chromera</taxon>
    </lineage>
</organism>